<reference evidence="1 2" key="1">
    <citation type="submission" date="2019-03" db="EMBL/GenBank/DDBJ databases">
        <title>Comparative insights into the high quality Complete genome sequence of highly metal resistant Cupriavidus metallidurans strain BS1 isolated from a gold-copper mine.</title>
        <authorList>
            <person name="Mazhar H.S."/>
            <person name="Rensing C."/>
        </authorList>
    </citation>
    <scope>NUCLEOTIDE SEQUENCE [LARGE SCALE GENOMIC DNA]</scope>
    <source>
        <strain evidence="1 2">BS1</strain>
    </source>
</reference>
<organism evidence="1 2">
    <name type="scientific">Cupriavidus metallidurans</name>
    <dbReference type="NCBI Taxonomy" id="119219"/>
    <lineage>
        <taxon>Bacteria</taxon>
        <taxon>Pseudomonadati</taxon>
        <taxon>Pseudomonadota</taxon>
        <taxon>Betaproteobacteria</taxon>
        <taxon>Burkholderiales</taxon>
        <taxon>Burkholderiaceae</taxon>
        <taxon>Cupriavidus</taxon>
    </lineage>
</organism>
<evidence type="ECO:0000313" key="2">
    <source>
        <dbReference type="Proteomes" id="UP000253772"/>
    </source>
</evidence>
<dbReference type="GeneID" id="60824413"/>
<protein>
    <submittedName>
        <fullName evidence="1">Uncharacterized protein</fullName>
    </submittedName>
</protein>
<dbReference type="RefSeq" id="WP_008642633.1">
    <property type="nucleotide sequence ID" value="NZ_CP026544.1"/>
</dbReference>
<sequence>MQARFARGIAQTPLTVAAREFPLAEEAAMPEVGDLVTVFSQDLVTEFSIRLNAAAGPDLWYGVIYAISRGTEMLVVAEGLELDDVVSVRRQEVASVIKADSQH</sequence>
<evidence type="ECO:0000313" key="1">
    <source>
        <dbReference type="EMBL" id="QBP13964.1"/>
    </source>
</evidence>
<dbReference type="AlphaFoldDB" id="A0A132HDM6"/>
<dbReference type="EMBL" id="CP037901">
    <property type="protein sequence ID" value="QBP13964.1"/>
    <property type="molecule type" value="Genomic_DNA"/>
</dbReference>
<accession>A0A132HDM6</accession>
<gene>
    <name evidence="1" type="ORF">DDF84_031010</name>
</gene>
<dbReference type="OMA" id="IKADSQH"/>
<proteinExistence type="predicted"/>
<name>A0A132HDM6_9BURK</name>
<dbReference type="OrthoDB" id="8965106at2"/>
<dbReference type="Proteomes" id="UP000253772">
    <property type="component" value="Chromosome c2"/>
</dbReference>